<organism evidence="17 18">
    <name type="scientific">Acanthosepion pharaonis</name>
    <name type="common">Pharaoh cuttlefish</name>
    <name type="synonym">Sepia pharaonis</name>
    <dbReference type="NCBI Taxonomy" id="158019"/>
    <lineage>
        <taxon>Eukaryota</taxon>
        <taxon>Metazoa</taxon>
        <taxon>Spiralia</taxon>
        <taxon>Lophotrochozoa</taxon>
        <taxon>Mollusca</taxon>
        <taxon>Cephalopoda</taxon>
        <taxon>Coleoidea</taxon>
        <taxon>Decapodiformes</taxon>
        <taxon>Sepiida</taxon>
        <taxon>Sepiina</taxon>
        <taxon>Sepiidae</taxon>
        <taxon>Acanthosepion</taxon>
    </lineage>
</organism>
<evidence type="ECO:0000256" key="1">
    <source>
        <dbReference type="ARBA" id="ARBA00004123"/>
    </source>
</evidence>
<keyword evidence="9" id="KW-0234">DNA repair</keyword>
<dbReference type="AlphaFoldDB" id="A0A812B0T8"/>
<dbReference type="EC" id="3.6.4.12" evidence="3"/>
<dbReference type="Gene3D" id="2.40.50.140">
    <property type="entry name" value="Nucleic acid-binding proteins"/>
    <property type="match status" value="1"/>
</dbReference>
<dbReference type="InterPro" id="IPR012340">
    <property type="entry name" value="NA-bd_OB-fold"/>
</dbReference>
<dbReference type="InterPro" id="IPR018525">
    <property type="entry name" value="MCM_CS"/>
</dbReference>
<keyword evidence="6 17" id="KW-0378">Hydrolase</keyword>
<evidence type="ECO:0000313" key="18">
    <source>
        <dbReference type="Proteomes" id="UP000597762"/>
    </source>
</evidence>
<evidence type="ECO:0000256" key="3">
    <source>
        <dbReference type="ARBA" id="ARBA00012551"/>
    </source>
</evidence>
<evidence type="ECO:0000259" key="16">
    <source>
        <dbReference type="PROSITE" id="PS50051"/>
    </source>
</evidence>
<dbReference type="FunFam" id="3.40.50.300:FF:000671">
    <property type="entry name" value="DNA helicase MCM9 isoform X1"/>
    <property type="match status" value="1"/>
</dbReference>
<sequence>MSQPLKDTEVEEFKGILERYSIDNHKEDLVHILLSENSEDHFPIVVDAPTLFESNIPVFDVLIHSPVQLLPLFDAALVTAQTSIQKVHPESLNMTAKENIHARIMALPDFPELQRTSLPKNADIGNFLSVTGTVIRTTAIKMLEYERDFICSKCKQIFQVQADIEQFYSLSKPKKCPNSVCSSVNILPVCDQGSMPGKCKDYQEIKIQEQVQRLSMGTIPRSMWIVIEDDLVDTCKAGDDITICGVVMRRWRPSNPDVRCDIELFMKANHIQVTNEKRSTILITKEMREEFYSFWEKHKNRPLTGRNQILMSLCPQVYGLYVVKLAIILVLTGGVQRHDETGTQVRGEIHLLLVGDPGTGKSQFLKYAAKVMPRAVLTTGIGSTSAGLTVTAIRDGGEWMLEAGALVLADGGICCIDEFNSIREADKASIHEAMEQQTISVAKAGMVCKLNTRTTILAATNPKGHYDPEESISVNVALASPLLSRFDLVMVLLDKQNEEWDKVISSYILQGKKPLGDMENSEKELWSMDKMQVYLSMIKTINPKLSEDASFMISSLIGRLNNINNFFFFNNTFILTFSLSFSPFSLSSSFFILSITFSPTYVSFILFFSLLVCPFSFFSLLYYILFLLSILYFLSRREMKEIYFLFLLSPFSQSPLSFLLCFSNFSPLSLSLPVHCFLSSSLSIHVILSPLFLLSVTFHCYPSFSLIFVLSFFTLSLSPISAFSFHSLPSLSLI</sequence>
<reference evidence="17" key="1">
    <citation type="submission" date="2021-01" db="EMBL/GenBank/DDBJ databases">
        <authorList>
            <person name="Li R."/>
            <person name="Bekaert M."/>
        </authorList>
    </citation>
    <scope>NUCLEOTIDE SEQUENCE</scope>
    <source>
        <strain evidence="17">Farmed</strain>
    </source>
</reference>
<protein>
    <recommendedName>
        <fullName evidence="11">DNA helicase MCM9</fullName>
        <ecNumber evidence="3">3.6.4.12</ecNumber>
    </recommendedName>
    <alternativeName>
        <fullName evidence="12">Minichromosome maintenance 9</fullName>
    </alternativeName>
</protein>
<feature type="transmembrane region" description="Helical" evidence="15">
    <location>
        <begin position="617"/>
        <end position="635"/>
    </location>
</feature>
<evidence type="ECO:0000256" key="11">
    <source>
        <dbReference type="ARBA" id="ARBA00041085"/>
    </source>
</evidence>
<keyword evidence="7" id="KW-0347">Helicase</keyword>
<dbReference type="Pfam" id="PF17207">
    <property type="entry name" value="MCM_OB"/>
    <property type="match status" value="1"/>
</dbReference>
<keyword evidence="14" id="KW-0238">DNA-binding</keyword>
<evidence type="ECO:0000256" key="6">
    <source>
        <dbReference type="ARBA" id="ARBA00022801"/>
    </source>
</evidence>
<feature type="domain" description="MCM C-terminal AAA(+) ATPase" evidence="16">
    <location>
        <begin position="305"/>
        <end position="508"/>
    </location>
</feature>
<dbReference type="InterPro" id="IPR001208">
    <property type="entry name" value="MCM_dom"/>
</dbReference>
<dbReference type="GO" id="GO:0042555">
    <property type="term" value="C:MCM complex"/>
    <property type="evidence" value="ECO:0007669"/>
    <property type="project" value="TreeGrafter"/>
</dbReference>
<keyword evidence="8 14" id="KW-0067">ATP-binding</keyword>
<evidence type="ECO:0000313" key="17">
    <source>
        <dbReference type="EMBL" id="CAE1165626.1"/>
    </source>
</evidence>
<keyword evidence="15" id="KW-1133">Transmembrane helix</keyword>
<comment type="caution">
    <text evidence="17">The sequence shown here is derived from an EMBL/GenBank/DDBJ whole genome shotgun (WGS) entry which is preliminary data.</text>
</comment>
<dbReference type="PANTHER" id="PTHR11630:SF48">
    <property type="entry name" value="DNA HELICASE MCM9"/>
    <property type="match status" value="1"/>
</dbReference>
<dbReference type="InterPro" id="IPR003593">
    <property type="entry name" value="AAA+_ATPase"/>
</dbReference>
<dbReference type="InterPro" id="IPR031327">
    <property type="entry name" value="MCM"/>
</dbReference>
<evidence type="ECO:0000256" key="9">
    <source>
        <dbReference type="ARBA" id="ARBA00023204"/>
    </source>
</evidence>
<dbReference type="PRINTS" id="PR01657">
    <property type="entry name" value="MCMFAMILY"/>
</dbReference>
<dbReference type="GO" id="GO:0017116">
    <property type="term" value="F:single-stranded DNA helicase activity"/>
    <property type="evidence" value="ECO:0007669"/>
    <property type="project" value="TreeGrafter"/>
</dbReference>
<dbReference type="SUPFAM" id="SSF52540">
    <property type="entry name" value="P-loop containing nucleoside triphosphate hydrolases"/>
    <property type="match status" value="1"/>
</dbReference>
<dbReference type="GO" id="GO:0005524">
    <property type="term" value="F:ATP binding"/>
    <property type="evidence" value="ECO:0007669"/>
    <property type="project" value="UniProtKB-KW"/>
</dbReference>
<accession>A0A812B0T8</accession>
<feature type="transmembrane region" description="Helical" evidence="15">
    <location>
        <begin position="642"/>
        <end position="666"/>
    </location>
</feature>
<evidence type="ECO:0000256" key="10">
    <source>
        <dbReference type="ARBA" id="ARBA00023242"/>
    </source>
</evidence>
<dbReference type="EMBL" id="CAHIKZ030000277">
    <property type="protein sequence ID" value="CAE1165626.1"/>
    <property type="molecule type" value="Genomic_DNA"/>
</dbReference>
<dbReference type="GO" id="GO:0016787">
    <property type="term" value="F:hydrolase activity"/>
    <property type="evidence" value="ECO:0007669"/>
    <property type="project" value="UniProtKB-KW"/>
</dbReference>
<keyword evidence="4 14" id="KW-0547">Nucleotide-binding</keyword>
<comment type="catalytic activity">
    <reaction evidence="13">
        <text>ATP + H2O = ADP + phosphate + H(+)</text>
        <dbReference type="Rhea" id="RHEA:13065"/>
        <dbReference type="ChEBI" id="CHEBI:15377"/>
        <dbReference type="ChEBI" id="CHEBI:15378"/>
        <dbReference type="ChEBI" id="CHEBI:30616"/>
        <dbReference type="ChEBI" id="CHEBI:43474"/>
        <dbReference type="ChEBI" id="CHEBI:456216"/>
        <dbReference type="EC" id="3.6.4.12"/>
    </reaction>
</comment>
<keyword evidence="15" id="KW-0812">Transmembrane</keyword>
<dbReference type="PROSITE" id="PS00847">
    <property type="entry name" value="MCM_1"/>
    <property type="match status" value="1"/>
</dbReference>
<dbReference type="InterPro" id="IPR027417">
    <property type="entry name" value="P-loop_NTPase"/>
</dbReference>
<evidence type="ECO:0000256" key="12">
    <source>
        <dbReference type="ARBA" id="ARBA00042301"/>
    </source>
</evidence>
<dbReference type="GO" id="GO:0005634">
    <property type="term" value="C:nucleus"/>
    <property type="evidence" value="ECO:0007669"/>
    <property type="project" value="UniProtKB-SubCell"/>
</dbReference>
<dbReference type="SMART" id="SM00350">
    <property type="entry name" value="MCM"/>
    <property type="match status" value="1"/>
</dbReference>
<name>A0A812B0T8_ACAPH</name>
<evidence type="ECO:0000256" key="2">
    <source>
        <dbReference type="ARBA" id="ARBA00008010"/>
    </source>
</evidence>
<dbReference type="Gene3D" id="3.40.50.300">
    <property type="entry name" value="P-loop containing nucleotide triphosphate hydrolases"/>
    <property type="match status" value="1"/>
</dbReference>
<dbReference type="Pfam" id="PF26066">
    <property type="entry name" value="MCM9_N"/>
    <property type="match status" value="1"/>
</dbReference>
<dbReference type="GO" id="GO:0006260">
    <property type="term" value="P:DNA replication"/>
    <property type="evidence" value="ECO:0007669"/>
    <property type="project" value="InterPro"/>
</dbReference>
<keyword evidence="10" id="KW-0539">Nucleus</keyword>
<dbReference type="PROSITE" id="PS50051">
    <property type="entry name" value="MCM_2"/>
    <property type="match status" value="1"/>
</dbReference>
<feature type="transmembrane region" description="Helical" evidence="15">
    <location>
        <begin position="566"/>
        <end position="584"/>
    </location>
</feature>
<dbReference type="Pfam" id="PF00493">
    <property type="entry name" value="MCM"/>
    <property type="match status" value="1"/>
</dbReference>
<dbReference type="OrthoDB" id="6136088at2759"/>
<feature type="transmembrane region" description="Helical" evidence="15">
    <location>
        <begin position="672"/>
        <end position="694"/>
    </location>
</feature>
<dbReference type="GO" id="GO:0000724">
    <property type="term" value="P:double-strand break repair via homologous recombination"/>
    <property type="evidence" value="ECO:0007669"/>
    <property type="project" value="TreeGrafter"/>
</dbReference>
<evidence type="ECO:0000256" key="7">
    <source>
        <dbReference type="ARBA" id="ARBA00022806"/>
    </source>
</evidence>
<feature type="transmembrane region" description="Helical" evidence="15">
    <location>
        <begin position="591"/>
        <end position="611"/>
    </location>
</feature>
<evidence type="ECO:0000256" key="15">
    <source>
        <dbReference type="SAM" id="Phobius"/>
    </source>
</evidence>
<gene>
    <name evidence="17" type="ORF">SPHA_8523</name>
</gene>
<proteinExistence type="inferred from homology"/>
<dbReference type="PANTHER" id="PTHR11630">
    <property type="entry name" value="DNA REPLICATION LICENSING FACTOR MCM FAMILY MEMBER"/>
    <property type="match status" value="1"/>
</dbReference>
<evidence type="ECO:0000256" key="13">
    <source>
        <dbReference type="ARBA" id="ARBA00047995"/>
    </source>
</evidence>
<dbReference type="InterPro" id="IPR058768">
    <property type="entry name" value="MCM9_N"/>
</dbReference>
<feature type="transmembrane region" description="Helical" evidence="15">
    <location>
        <begin position="706"/>
        <end position="725"/>
    </location>
</feature>
<dbReference type="GO" id="GO:0003697">
    <property type="term" value="F:single-stranded DNA binding"/>
    <property type="evidence" value="ECO:0007669"/>
    <property type="project" value="TreeGrafter"/>
</dbReference>
<dbReference type="SUPFAM" id="SSF50249">
    <property type="entry name" value="Nucleic acid-binding proteins"/>
    <property type="match status" value="1"/>
</dbReference>
<dbReference type="SMART" id="SM00382">
    <property type="entry name" value="AAA"/>
    <property type="match status" value="1"/>
</dbReference>
<keyword evidence="18" id="KW-1185">Reference proteome</keyword>
<comment type="similarity">
    <text evidence="2 14">Belongs to the MCM family.</text>
</comment>
<evidence type="ECO:0000256" key="4">
    <source>
        <dbReference type="ARBA" id="ARBA00022741"/>
    </source>
</evidence>
<dbReference type="InterPro" id="IPR033762">
    <property type="entry name" value="MCM_OB"/>
</dbReference>
<evidence type="ECO:0000256" key="8">
    <source>
        <dbReference type="ARBA" id="ARBA00022840"/>
    </source>
</evidence>
<comment type="subcellular location">
    <subcellularLocation>
        <location evidence="1">Nucleus</location>
    </subcellularLocation>
</comment>
<keyword evidence="15" id="KW-0472">Membrane</keyword>
<evidence type="ECO:0000256" key="5">
    <source>
        <dbReference type="ARBA" id="ARBA00022763"/>
    </source>
</evidence>
<evidence type="ECO:0000256" key="14">
    <source>
        <dbReference type="RuleBase" id="RU004070"/>
    </source>
</evidence>
<keyword evidence="5" id="KW-0227">DNA damage</keyword>
<dbReference type="Proteomes" id="UP000597762">
    <property type="component" value="Unassembled WGS sequence"/>
</dbReference>